<organism evidence="6 7">
    <name type="scientific">Thiohalospira halophila DSM 15071</name>
    <dbReference type="NCBI Taxonomy" id="1123397"/>
    <lineage>
        <taxon>Bacteria</taxon>
        <taxon>Pseudomonadati</taxon>
        <taxon>Pseudomonadota</taxon>
        <taxon>Gammaproteobacteria</taxon>
        <taxon>Thiohalospirales</taxon>
        <taxon>Thiohalospiraceae</taxon>
        <taxon>Thiohalospira</taxon>
    </lineage>
</organism>
<keyword evidence="7" id="KW-1185">Reference proteome</keyword>
<evidence type="ECO:0000256" key="3">
    <source>
        <dbReference type="RuleBase" id="RU003457"/>
    </source>
</evidence>
<dbReference type="SUPFAM" id="SSF51182">
    <property type="entry name" value="RmlC-like cupins"/>
    <property type="match status" value="1"/>
</dbReference>
<dbReference type="Proteomes" id="UP000198611">
    <property type="component" value="Unassembled WGS sequence"/>
</dbReference>
<dbReference type="InterPro" id="IPR012093">
    <property type="entry name" value="Pirin"/>
</dbReference>
<dbReference type="PANTHER" id="PTHR13903">
    <property type="entry name" value="PIRIN-RELATED"/>
    <property type="match status" value="1"/>
</dbReference>
<feature type="domain" description="Pirin N-terminal" evidence="4">
    <location>
        <begin position="21"/>
        <end position="121"/>
    </location>
</feature>
<reference evidence="6 7" key="1">
    <citation type="submission" date="2016-10" db="EMBL/GenBank/DDBJ databases">
        <authorList>
            <person name="de Groot N.N."/>
        </authorList>
    </citation>
    <scope>NUCLEOTIDE SEQUENCE [LARGE SCALE GENOMIC DNA]</scope>
    <source>
        <strain evidence="6 7">HL3</strain>
    </source>
</reference>
<evidence type="ECO:0000313" key="7">
    <source>
        <dbReference type="Proteomes" id="UP000198611"/>
    </source>
</evidence>
<evidence type="ECO:0000313" key="6">
    <source>
        <dbReference type="EMBL" id="SFD61092.1"/>
    </source>
</evidence>
<dbReference type="CDD" id="cd02247">
    <property type="entry name" value="cupin_pirin_C"/>
    <property type="match status" value="1"/>
</dbReference>
<feature type="binding site" evidence="2">
    <location>
        <position position="59"/>
    </location>
    <ligand>
        <name>Fe cation</name>
        <dbReference type="ChEBI" id="CHEBI:24875"/>
    </ligand>
</feature>
<comment type="cofactor">
    <cofactor evidence="2">
        <name>Fe cation</name>
        <dbReference type="ChEBI" id="CHEBI:24875"/>
    </cofactor>
    <text evidence="2">Binds 1 Fe cation per subunit.</text>
</comment>
<dbReference type="InterPro" id="IPR003829">
    <property type="entry name" value="Pirin_N_dom"/>
</dbReference>
<dbReference type="InterPro" id="IPR008778">
    <property type="entry name" value="Pirin_C_dom"/>
</dbReference>
<sequence length="289" mass="31216">MNQRPVVRQVAARSLQEGAGVRVHRTLGTPECRNLDPFLMLDRFESDDPEDYGAGFPDHPHRGFITFTYMLDGHMAHGDSMGNRGRLDPGGAQWMKAASGVIHSEMPRQEAGLMRGFQLWINLPVAEKMAAPDYQEIQPDSVPLVEADGARVRVLIGPCQLGDQSATGPVVDPHTDVRYLDIALEPGATLEQALPAGHHAFAFVFEGSATVAGEAVATDHLALLGDGEGVTVTAGDNGARLLLVAGAPLREPVVQHGPFVMDSREAIQEAFDDFRAGRLVRERAGFHET</sequence>
<dbReference type="CDD" id="cd02909">
    <property type="entry name" value="cupin_pirin_N"/>
    <property type="match status" value="1"/>
</dbReference>
<dbReference type="InterPro" id="IPR011051">
    <property type="entry name" value="RmlC_Cupin_sf"/>
</dbReference>
<dbReference type="AlphaFoldDB" id="A0A1I1TR58"/>
<dbReference type="InterPro" id="IPR014710">
    <property type="entry name" value="RmlC-like_jellyroll"/>
</dbReference>
<protein>
    <recommendedName>
        <fullName evidence="8">Pirin</fullName>
    </recommendedName>
</protein>
<evidence type="ECO:0000259" key="5">
    <source>
        <dbReference type="Pfam" id="PF05726"/>
    </source>
</evidence>
<dbReference type="RefSeq" id="WP_093428603.1">
    <property type="nucleotide sequence ID" value="NZ_FOMJ01000006.1"/>
</dbReference>
<dbReference type="PIRSF" id="PIRSF006232">
    <property type="entry name" value="Pirin"/>
    <property type="match status" value="1"/>
</dbReference>
<evidence type="ECO:0008006" key="8">
    <source>
        <dbReference type="Google" id="ProtNLM"/>
    </source>
</evidence>
<evidence type="ECO:0000259" key="4">
    <source>
        <dbReference type="Pfam" id="PF02678"/>
    </source>
</evidence>
<accession>A0A1I1TR58</accession>
<comment type="similarity">
    <text evidence="1 3">Belongs to the pirin family.</text>
</comment>
<feature type="domain" description="Pirin C-terminal" evidence="5">
    <location>
        <begin position="179"/>
        <end position="279"/>
    </location>
</feature>
<dbReference type="GO" id="GO:0046872">
    <property type="term" value="F:metal ion binding"/>
    <property type="evidence" value="ECO:0007669"/>
    <property type="project" value="UniProtKB-KW"/>
</dbReference>
<keyword evidence="2" id="KW-0479">Metal-binding</keyword>
<dbReference type="PANTHER" id="PTHR13903:SF8">
    <property type="entry name" value="PIRIN"/>
    <property type="match status" value="1"/>
</dbReference>
<dbReference type="STRING" id="1123397.SAMN05660831_01980"/>
<evidence type="ECO:0000256" key="2">
    <source>
        <dbReference type="PIRSR" id="PIRSR006232-1"/>
    </source>
</evidence>
<dbReference type="Pfam" id="PF05726">
    <property type="entry name" value="Pirin_C"/>
    <property type="match status" value="1"/>
</dbReference>
<evidence type="ECO:0000256" key="1">
    <source>
        <dbReference type="ARBA" id="ARBA00008416"/>
    </source>
</evidence>
<feature type="binding site" evidence="2">
    <location>
        <position position="103"/>
    </location>
    <ligand>
        <name>Fe cation</name>
        <dbReference type="ChEBI" id="CHEBI:24875"/>
    </ligand>
</feature>
<feature type="binding site" evidence="2">
    <location>
        <position position="61"/>
    </location>
    <ligand>
        <name>Fe cation</name>
        <dbReference type="ChEBI" id="CHEBI:24875"/>
    </ligand>
</feature>
<keyword evidence="2" id="KW-0408">Iron</keyword>
<dbReference type="OrthoDB" id="9780903at2"/>
<dbReference type="Pfam" id="PF02678">
    <property type="entry name" value="Pirin"/>
    <property type="match status" value="1"/>
</dbReference>
<gene>
    <name evidence="6" type="ORF">SAMN05660831_01980</name>
</gene>
<feature type="binding site" evidence="2">
    <location>
        <position position="105"/>
    </location>
    <ligand>
        <name>Fe cation</name>
        <dbReference type="ChEBI" id="CHEBI:24875"/>
    </ligand>
</feature>
<name>A0A1I1TR58_9GAMM</name>
<proteinExistence type="inferred from homology"/>
<dbReference type="EMBL" id="FOMJ01000006">
    <property type="protein sequence ID" value="SFD61092.1"/>
    <property type="molecule type" value="Genomic_DNA"/>
</dbReference>
<dbReference type="Gene3D" id="2.60.120.10">
    <property type="entry name" value="Jelly Rolls"/>
    <property type="match status" value="2"/>
</dbReference>